<dbReference type="Proteomes" id="UP000036449">
    <property type="component" value="Unassembled WGS sequence"/>
</dbReference>
<name>A0A0J6TAA1_9HYPH</name>
<dbReference type="RefSeq" id="WP_048449702.1">
    <property type="nucleotide sequence ID" value="NZ_JBNNPJ010000021.1"/>
</dbReference>
<gene>
    <name evidence="3" type="ORF">VQ03_04785</name>
</gene>
<keyword evidence="1" id="KW-0233">DNA recombination</keyword>
<organism evidence="3 4">
    <name type="scientific">Methylobacterium tarhaniae</name>
    <dbReference type="NCBI Taxonomy" id="1187852"/>
    <lineage>
        <taxon>Bacteria</taxon>
        <taxon>Pseudomonadati</taxon>
        <taxon>Pseudomonadota</taxon>
        <taxon>Alphaproteobacteria</taxon>
        <taxon>Hyphomicrobiales</taxon>
        <taxon>Methylobacteriaceae</taxon>
        <taxon>Methylobacterium</taxon>
    </lineage>
</organism>
<dbReference type="InterPro" id="IPR011010">
    <property type="entry name" value="DNA_brk_join_enz"/>
</dbReference>
<dbReference type="PATRIC" id="fig|1187852.3.peg.3655"/>
<dbReference type="InterPro" id="IPR013762">
    <property type="entry name" value="Integrase-like_cat_sf"/>
</dbReference>
<feature type="region of interest" description="Disordered" evidence="2">
    <location>
        <begin position="92"/>
        <end position="128"/>
    </location>
</feature>
<sequence length="128" mass="14113">MPRLGLGPPRRGVDRLRPLVVDERQGRPYAGDAFQREWRKVARTAGIPDHIWTMDARAGAITEAQDAGADLDARCDDTCRASENGYLLTRAGSKDPLFSCPDQSSPTRRCGYNRGRSIDPGTRQDGRA</sequence>
<dbReference type="GO" id="GO:0006310">
    <property type="term" value="P:DNA recombination"/>
    <property type="evidence" value="ECO:0007669"/>
    <property type="project" value="UniProtKB-KW"/>
</dbReference>
<dbReference type="GO" id="GO:0003677">
    <property type="term" value="F:DNA binding"/>
    <property type="evidence" value="ECO:0007669"/>
    <property type="project" value="InterPro"/>
</dbReference>
<dbReference type="EMBL" id="LABZ01000025">
    <property type="protein sequence ID" value="KMO44240.1"/>
    <property type="molecule type" value="Genomic_DNA"/>
</dbReference>
<proteinExistence type="predicted"/>
<evidence type="ECO:0000313" key="3">
    <source>
        <dbReference type="EMBL" id="KMO44240.1"/>
    </source>
</evidence>
<dbReference type="AlphaFoldDB" id="A0A0J6TAA1"/>
<evidence type="ECO:0000256" key="2">
    <source>
        <dbReference type="SAM" id="MobiDB-lite"/>
    </source>
</evidence>
<dbReference type="GO" id="GO:0015074">
    <property type="term" value="P:DNA integration"/>
    <property type="evidence" value="ECO:0007669"/>
    <property type="project" value="InterPro"/>
</dbReference>
<accession>A0A0J6TAA1</accession>
<keyword evidence="4" id="KW-1185">Reference proteome</keyword>
<reference evidence="3 4" key="1">
    <citation type="submission" date="2015-03" db="EMBL/GenBank/DDBJ databases">
        <title>Genome sequencing of Methylobacterium tarhaniae DSM 25844.</title>
        <authorList>
            <person name="Chaudhry V."/>
            <person name="Patil P.B."/>
        </authorList>
    </citation>
    <scope>NUCLEOTIDE SEQUENCE [LARGE SCALE GENOMIC DNA]</scope>
    <source>
        <strain evidence="3 4">DSM 25844</strain>
    </source>
</reference>
<evidence type="ECO:0000256" key="1">
    <source>
        <dbReference type="ARBA" id="ARBA00023172"/>
    </source>
</evidence>
<dbReference type="SUPFAM" id="SSF56349">
    <property type="entry name" value="DNA breaking-rejoining enzymes"/>
    <property type="match status" value="1"/>
</dbReference>
<dbReference type="Gene3D" id="1.10.443.10">
    <property type="entry name" value="Intergrase catalytic core"/>
    <property type="match status" value="1"/>
</dbReference>
<comment type="caution">
    <text evidence="3">The sequence shown here is derived from an EMBL/GenBank/DDBJ whole genome shotgun (WGS) entry which is preliminary data.</text>
</comment>
<evidence type="ECO:0000313" key="4">
    <source>
        <dbReference type="Proteomes" id="UP000036449"/>
    </source>
</evidence>
<protein>
    <submittedName>
        <fullName evidence="3">Uncharacterized protein</fullName>
    </submittedName>
</protein>